<evidence type="ECO:0000313" key="2">
    <source>
        <dbReference type="EMBL" id="SSC67105.1"/>
    </source>
</evidence>
<dbReference type="AlphaFoldDB" id="A0A376AH23"/>
<dbReference type="EMBL" id="UEYP01000003">
    <property type="protein sequence ID" value="SSC67105.1"/>
    <property type="molecule type" value="Genomic_DNA"/>
</dbReference>
<protein>
    <submittedName>
        <fullName evidence="2">Uncharacterized protein</fullName>
    </submittedName>
</protein>
<feature type="region of interest" description="Disordered" evidence="1">
    <location>
        <begin position="1"/>
        <end position="24"/>
    </location>
</feature>
<gene>
    <name evidence="2" type="ORF">RHIZ70_2813</name>
</gene>
<feature type="compositionally biased region" description="Gly residues" evidence="1">
    <location>
        <begin position="1"/>
        <end position="12"/>
    </location>
</feature>
<keyword evidence="3" id="KW-1185">Reference proteome</keyword>
<evidence type="ECO:0000313" key="3">
    <source>
        <dbReference type="Proteomes" id="UP000254764"/>
    </source>
</evidence>
<proteinExistence type="predicted"/>
<sequence>MRITGSGTGLQGLFGVTASFPSGGRRQDFQSSNLAVAEL</sequence>
<accession>A0A376AH23</accession>
<organism evidence="2 3">
    <name type="scientific">Ciceribacter selenitireducens ATCC BAA-1503</name>
    <dbReference type="NCBI Taxonomy" id="1336235"/>
    <lineage>
        <taxon>Bacteria</taxon>
        <taxon>Pseudomonadati</taxon>
        <taxon>Pseudomonadota</taxon>
        <taxon>Alphaproteobacteria</taxon>
        <taxon>Hyphomicrobiales</taxon>
        <taxon>Rhizobiaceae</taxon>
        <taxon>Ciceribacter</taxon>
    </lineage>
</organism>
<name>A0A376AH23_9HYPH</name>
<dbReference type="Proteomes" id="UP000254764">
    <property type="component" value="Unassembled WGS sequence"/>
</dbReference>
<evidence type="ECO:0000256" key="1">
    <source>
        <dbReference type="SAM" id="MobiDB-lite"/>
    </source>
</evidence>
<reference evidence="3" key="1">
    <citation type="submission" date="2018-07" db="EMBL/GenBank/DDBJ databases">
        <authorList>
            <person name="Peiro R."/>
            <person name="Begona"/>
            <person name="Cbmso G."/>
            <person name="Lopez M."/>
            <person name="Gonzalez S."/>
        </authorList>
    </citation>
    <scope>NUCLEOTIDE SEQUENCE [LARGE SCALE GENOMIC DNA]</scope>
</reference>